<dbReference type="GO" id="GO:0030170">
    <property type="term" value="F:pyridoxal phosphate binding"/>
    <property type="evidence" value="ECO:0007669"/>
    <property type="project" value="InterPro"/>
</dbReference>
<dbReference type="Gene3D" id="3.40.640.10">
    <property type="entry name" value="Type I PLP-dependent aspartate aminotransferase-like (Major domain)"/>
    <property type="match status" value="1"/>
</dbReference>
<evidence type="ECO:0000256" key="3">
    <source>
        <dbReference type="ARBA" id="ARBA00022793"/>
    </source>
</evidence>
<evidence type="ECO:0000313" key="9">
    <source>
        <dbReference type="EMBL" id="MBS4182980.1"/>
    </source>
</evidence>
<dbReference type="GO" id="GO:0019752">
    <property type="term" value="P:carboxylic acid metabolic process"/>
    <property type="evidence" value="ECO:0007669"/>
    <property type="project" value="InterPro"/>
</dbReference>
<dbReference type="GO" id="GO:0004058">
    <property type="term" value="F:aromatic-L-amino-acid decarboxylase activity"/>
    <property type="evidence" value="ECO:0007669"/>
    <property type="project" value="UniProtKB-ARBA"/>
</dbReference>
<evidence type="ECO:0000256" key="1">
    <source>
        <dbReference type="ARBA" id="ARBA00001933"/>
    </source>
</evidence>
<dbReference type="PANTHER" id="PTHR45677:SF8">
    <property type="entry name" value="CYSTEINE SULFINIC ACID DECARBOXYLASE"/>
    <property type="match status" value="1"/>
</dbReference>
<protein>
    <recommendedName>
        <fullName evidence="10">Pyridoxal-dependent decarboxylase</fullName>
    </recommendedName>
</protein>
<proteinExistence type="inferred from homology"/>
<dbReference type="Gene3D" id="3.90.1150.10">
    <property type="entry name" value="Aspartate Aminotransferase, domain 1"/>
    <property type="match status" value="1"/>
</dbReference>
<dbReference type="GO" id="GO:0005737">
    <property type="term" value="C:cytoplasm"/>
    <property type="evidence" value="ECO:0007669"/>
    <property type="project" value="TreeGrafter"/>
</dbReference>
<dbReference type="PANTHER" id="PTHR45677">
    <property type="entry name" value="GLUTAMATE DECARBOXYLASE-RELATED"/>
    <property type="match status" value="1"/>
</dbReference>
<keyword evidence="5 7" id="KW-0456">Lyase</keyword>
<dbReference type="AlphaFoldDB" id="A0A942YAM5"/>
<feature type="modified residue" description="N6-(pyridoxal phosphate)lysine" evidence="6">
    <location>
        <position position="305"/>
    </location>
</feature>
<accession>A0A942YAM5</accession>
<dbReference type="EMBL" id="JAGYPE010000003">
    <property type="protein sequence ID" value="MBS4182980.1"/>
    <property type="molecule type" value="Genomic_DNA"/>
</dbReference>
<name>A0A942YAM5_9BACI</name>
<organism evidence="9">
    <name type="scientific">Neobacillus citreus</name>
    <dbReference type="NCBI Taxonomy" id="2833578"/>
    <lineage>
        <taxon>Bacteria</taxon>
        <taxon>Bacillati</taxon>
        <taxon>Bacillota</taxon>
        <taxon>Bacilli</taxon>
        <taxon>Bacillales</taxon>
        <taxon>Bacillaceae</taxon>
        <taxon>Neobacillus</taxon>
    </lineage>
</organism>
<evidence type="ECO:0000256" key="2">
    <source>
        <dbReference type="ARBA" id="ARBA00009533"/>
    </source>
</evidence>
<comment type="similarity">
    <text evidence="2 7">Belongs to the group II decarboxylase family.</text>
</comment>
<dbReference type="InterPro" id="IPR015421">
    <property type="entry name" value="PyrdxlP-dep_Trfase_major"/>
</dbReference>
<dbReference type="InterPro" id="IPR015424">
    <property type="entry name" value="PyrdxlP-dep_Trfase"/>
</dbReference>
<comment type="caution">
    <text evidence="9">The sequence shown here is derived from an EMBL/GenBank/DDBJ whole genome shotgun (WGS) entry which is preliminary data.</text>
</comment>
<dbReference type="InterPro" id="IPR002129">
    <property type="entry name" value="PyrdxlP-dep_de-COase"/>
</dbReference>
<evidence type="ECO:0000256" key="4">
    <source>
        <dbReference type="ARBA" id="ARBA00022898"/>
    </source>
</evidence>
<feature type="compositionally biased region" description="Low complexity" evidence="8">
    <location>
        <begin position="493"/>
        <end position="504"/>
    </location>
</feature>
<gene>
    <name evidence="9" type="ORF">KHB02_16435</name>
</gene>
<evidence type="ECO:0000256" key="7">
    <source>
        <dbReference type="RuleBase" id="RU000382"/>
    </source>
</evidence>
<evidence type="ECO:0000256" key="5">
    <source>
        <dbReference type="ARBA" id="ARBA00023239"/>
    </source>
</evidence>
<dbReference type="InterPro" id="IPR015422">
    <property type="entry name" value="PyrdxlP-dep_Trfase_small"/>
</dbReference>
<comment type="cofactor">
    <cofactor evidence="1 6 7">
        <name>pyridoxal 5'-phosphate</name>
        <dbReference type="ChEBI" id="CHEBI:597326"/>
    </cofactor>
</comment>
<keyword evidence="4 6" id="KW-0663">Pyridoxal phosphate</keyword>
<reference evidence="9" key="1">
    <citation type="submission" date="2021-05" db="EMBL/GenBank/DDBJ databases">
        <title>Novel Bacillus species.</title>
        <authorList>
            <person name="Liu G."/>
        </authorList>
    </citation>
    <scope>NUCLEOTIDE SEQUENCE</scope>
    <source>
        <strain evidence="9">FJAT-50051</strain>
    </source>
</reference>
<evidence type="ECO:0008006" key="10">
    <source>
        <dbReference type="Google" id="ProtNLM"/>
    </source>
</evidence>
<evidence type="ECO:0000256" key="8">
    <source>
        <dbReference type="SAM" id="MobiDB-lite"/>
    </source>
</evidence>
<feature type="region of interest" description="Disordered" evidence="8">
    <location>
        <begin position="483"/>
        <end position="504"/>
    </location>
</feature>
<dbReference type="SUPFAM" id="SSF53383">
    <property type="entry name" value="PLP-dependent transferases"/>
    <property type="match status" value="1"/>
</dbReference>
<evidence type="ECO:0000256" key="6">
    <source>
        <dbReference type="PIRSR" id="PIRSR602129-50"/>
    </source>
</evidence>
<sequence>MNSVTPRLTTFRTETADAYRAAVTHVVDRTAARLASVTTPTTDTPADELRRRVGVVDLDQPLGSTDRASDEIDALFSSEAVWFHHPASLAHLNCPVALPAVAAEAVLAAVNPSVDTWDQSRIGTDMERHVVDWVAGRIGFPDGDGVFTSGGSQSNLHALLLARQAATRGVDGTPAAVPLDDLVVFATTSSHFSVRKSAMVLGLPEHAVVDVPTDDHGRMRPPELAHAIAAVRRAGRTPMAVVATAGTTDRGCIDPLEPIADVCDLEDVWLHVDAAYGCGLLVSPTRRHLLDGIERARSVTADFHKSFFQPVSSSALVVRQREDLGLASWHAEYLNPEDADEPNQVDKSLQTTRRFDALKLWATLRAAGPDAVGRAFDAVLDTAAATHALVRAHDDLVLVAPTQLSTVLFRWQPAGVTDAEADALVGPLRTALLQEGRVLVAKTVVDGRPCNKLTLLDPETSVAQVSGSLDHVVATAARLHHERHAGPPPHTVARTAAETAGAAR</sequence>
<keyword evidence="3" id="KW-0210">Decarboxylase</keyword>
<dbReference type="Pfam" id="PF00282">
    <property type="entry name" value="Pyridoxal_deC"/>
    <property type="match status" value="1"/>
</dbReference>